<protein>
    <recommendedName>
        <fullName evidence="2">Retrovirus-related Pol polyprotein from transposon TNT 1-94-like beta-barrel domain-containing protein</fullName>
    </recommendedName>
</protein>
<proteinExistence type="predicted"/>
<organism evidence="3 4">
    <name type="scientific">Armillaria tabescens</name>
    <name type="common">Ringless honey mushroom</name>
    <name type="synonym">Agaricus tabescens</name>
    <dbReference type="NCBI Taxonomy" id="1929756"/>
    <lineage>
        <taxon>Eukaryota</taxon>
        <taxon>Fungi</taxon>
        <taxon>Dikarya</taxon>
        <taxon>Basidiomycota</taxon>
        <taxon>Agaricomycotina</taxon>
        <taxon>Agaricomycetes</taxon>
        <taxon>Agaricomycetidae</taxon>
        <taxon>Agaricales</taxon>
        <taxon>Marasmiineae</taxon>
        <taxon>Physalacriaceae</taxon>
        <taxon>Desarmillaria</taxon>
    </lineage>
</organism>
<feature type="domain" description="Retrovirus-related Pol polyprotein from transposon TNT 1-94-like beta-barrel" evidence="2">
    <location>
        <begin position="372"/>
        <end position="452"/>
    </location>
</feature>
<feature type="compositionally biased region" description="Low complexity" evidence="1">
    <location>
        <begin position="11"/>
        <end position="21"/>
    </location>
</feature>
<name>A0AA39NCJ9_ARMTA</name>
<comment type="caution">
    <text evidence="3">The sequence shown here is derived from an EMBL/GenBank/DDBJ whole genome shotgun (WGS) entry which is preliminary data.</text>
</comment>
<feature type="compositionally biased region" description="Polar residues" evidence="1">
    <location>
        <begin position="1"/>
        <end position="10"/>
    </location>
</feature>
<evidence type="ECO:0000313" key="4">
    <source>
        <dbReference type="Proteomes" id="UP001175211"/>
    </source>
</evidence>
<dbReference type="InterPro" id="IPR054722">
    <property type="entry name" value="PolX-like_BBD"/>
</dbReference>
<dbReference type="Pfam" id="PF22936">
    <property type="entry name" value="Pol_BBD"/>
    <property type="match status" value="1"/>
</dbReference>
<evidence type="ECO:0000256" key="1">
    <source>
        <dbReference type="SAM" id="MobiDB-lite"/>
    </source>
</evidence>
<feature type="region of interest" description="Disordered" evidence="1">
    <location>
        <begin position="272"/>
        <end position="312"/>
    </location>
</feature>
<feature type="region of interest" description="Disordered" evidence="1">
    <location>
        <begin position="1"/>
        <end position="21"/>
    </location>
</feature>
<dbReference type="Proteomes" id="UP001175211">
    <property type="component" value="Unassembled WGS sequence"/>
</dbReference>
<accession>A0AA39NCJ9</accession>
<dbReference type="GeneID" id="85360496"/>
<sequence>MHSQNQQPSTNIQNNHNNTVNNNSHLIQNTYNYYLLHIIEDLLPGVVVLNPMRVPSYPPVLHDASMQQDWDAFMAWHRKDAAMIHILMSRLSADVSAILPMVNDHGGAGSEYTMRTLLAILHKHFGLGQPVQAHATWEVLRTYTVDMQNVVKYVQRWHSTILSLHAECYPIIYFDAALNFMHNLPEEGGWYLPIHQDVTRDCGQSPDVIDFGYFDNLLDRVIDLDMQWHLSKFSNRTSCRKCDICSQQSHSTDQHDPSKQCAVDSMSNGHPPPCPANCPPDKTYTTPHANLADANPNSDSSEQHGTTSEEEVHAAVSKIPTSDCTVDTYNADKFFICTSASFLSPIDSASTWYLDVMHEIAYVLLAQSVKTLFDSGCTTHLFKEWCYFWSYHTDLAVDVKTANCGVLSTEACGEIRIHIHCVNGAHVMICLLDCLHAPSVPMNLISVRALIEWNIFLLFRKNWTTVITVLPLFSLSYLILIHRNPGPAYLISQTHDIPPAHSLPGYPAAITPVYAAAPPDD</sequence>
<reference evidence="3" key="1">
    <citation type="submission" date="2023-06" db="EMBL/GenBank/DDBJ databases">
        <authorList>
            <consortium name="Lawrence Berkeley National Laboratory"/>
            <person name="Ahrendt S."/>
            <person name="Sahu N."/>
            <person name="Indic B."/>
            <person name="Wong-Bajracharya J."/>
            <person name="Merenyi Z."/>
            <person name="Ke H.-M."/>
            <person name="Monk M."/>
            <person name="Kocsube S."/>
            <person name="Drula E."/>
            <person name="Lipzen A."/>
            <person name="Balint B."/>
            <person name="Henrissat B."/>
            <person name="Andreopoulos B."/>
            <person name="Martin F.M."/>
            <person name="Harder C.B."/>
            <person name="Rigling D."/>
            <person name="Ford K.L."/>
            <person name="Foster G.D."/>
            <person name="Pangilinan J."/>
            <person name="Papanicolaou A."/>
            <person name="Barry K."/>
            <person name="LaButti K."/>
            <person name="Viragh M."/>
            <person name="Koriabine M."/>
            <person name="Yan M."/>
            <person name="Riley R."/>
            <person name="Champramary S."/>
            <person name="Plett K.L."/>
            <person name="Tsai I.J."/>
            <person name="Slot J."/>
            <person name="Sipos G."/>
            <person name="Plett J."/>
            <person name="Nagy L.G."/>
            <person name="Grigoriev I.V."/>
        </authorList>
    </citation>
    <scope>NUCLEOTIDE SEQUENCE</scope>
    <source>
        <strain evidence="3">CCBAS 213</strain>
    </source>
</reference>
<dbReference type="RefSeq" id="XP_060334622.1">
    <property type="nucleotide sequence ID" value="XM_060476948.1"/>
</dbReference>
<dbReference type="EMBL" id="JAUEPS010000008">
    <property type="protein sequence ID" value="KAK0463156.1"/>
    <property type="molecule type" value="Genomic_DNA"/>
</dbReference>
<dbReference type="AlphaFoldDB" id="A0AA39NCJ9"/>
<evidence type="ECO:0000313" key="3">
    <source>
        <dbReference type="EMBL" id="KAK0463156.1"/>
    </source>
</evidence>
<gene>
    <name evidence="3" type="ORF">EV420DRAFT_1639248</name>
</gene>
<evidence type="ECO:0000259" key="2">
    <source>
        <dbReference type="Pfam" id="PF22936"/>
    </source>
</evidence>
<keyword evidence="4" id="KW-1185">Reference proteome</keyword>
<feature type="compositionally biased region" description="Polar residues" evidence="1">
    <location>
        <begin position="295"/>
        <end position="306"/>
    </location>
</feature>